<evidence type="ECO:0000313" key="3">
    <source>
        <dbReference type="Proteomes" id="UP000595703"/>
    </source>
</evidence>
<evidence type="ECO:0000259" key="1">
    <source>
        <dbReference type="Pfam" id="PF18631"/>
    </source>
</evidence>
<sequence length="334" mass="37378">MSRQMKISLSGTDLHITADLLDDVNRQACDVLWGNLPYRSVLLHTVVAGSNMHSFVPTTAPFYDHAPTLRRRLECEPGTIFSPYPRCLFVKYGPDSEDHQFPPVARVTEDSLPAMREMGRLSWQAVYHSKEIRQIVVERAGQPSGAVPSVSSRLPSADRFGEPDLRQLAADMTAAIDDMWLTPPAELTDLYSGDHSARTGLGSYGQYFSTLFFVEGEISRLSNIANIGSIDIMLRLCRSGELPLPALKTATSMLCDVSVRYLAMCGQQTISDFFQRLVRHFDAITTPEEYFDLFSLFSLYAYRLHSWNMLLFPWKAGQETHAYQPPAPAGAASR</sequence>
<reference evidence="2 3" key="4">
    <citation type="journal article" date="2020" name="Sci. Rep.">
        <title>beta-carboline chemical signals induce reveromycin production through a LuxR family regulator in Streptomyces sp. SN-593.</title>
        <authorList>
            <person name="Panthee S."/>
            <person name="Kito N."/>
            <person name="Hayashi T."/>
            <person name="Shimizu T."/>
            <person name="Ishikawa J."/>
            <person name="Hamamoto H."/>
            <person name="Osada H."/>
            <person name="Takahashi S."/>
        </authorList>
    </citation>
    <scope>NUCLEOTIDE SEQUENCE [LARGE SCALE GENOMIC DNA]</scope>
    <source>
        <strain evidence="2 3">SN-593</strain>
    </source>
</reference>
<dbReference type="InterPro" id="IPR040602">
    <property type="entry name" value="Cucumopine_C"/>
</dbReference>
<gene>
    <name evidence="2" type="ORF">RVR_10219</name>
</gene>
<feature type="domain" description="Cucumopine synthase C-terminal helical bundle" evidence="1">
    <location>
        <begin position="167"/>
        <end position="310"/>
    </location>
</feature>
<dbReference type="AlphaFoldDB" id="A0A7U3VSU5"/>
<name>A0A7U3VSU5_9ACTN</name>
<dbReference type="Pfam" id="PF18631">
    <property type="entry name" value="Cucumopine_C"/>
    <property type="match status" value="1"/>
</dbReference>
<dbReference type="RefSeq" id="WP_202238264.1">
    <property type="nucleotide sequence ID" value="NZ_AP018365.1"/>
</dbReference>
<dbReference type="EMBL" id="AP018365">
    <property type="protein sequence ID" value="BBB02328.1"/>
    <property type="molecule type" value="Genomic_DNA"/>
</dbReference>
<reference evidence="2 3" key="3">
    <citation type="journal article" date="2011" name="Nat. Chem. Biol.">
        <title>Reveromycin A biosynthesis uses RevG and RevJ for stereospecific spiroacetal formation.</title>
        <authorList>
            <person name="Takahashi S."/>
            <person name="Toyoda A."/>
            <person name="Sekiyama Y."/>
            <person name="Takagi H."/>
            <person name="Nogawa T."/>
            <person name="Uramoto M."/>
            <person name="Suzuki R."/>
            <person name="Koshino H."/>
            <person name="Kumano T."/>
            <person name="Panthee S."/>
            <person name="Dairi T."/>
            <person name="Ishikawa J."/>
            <person name="Ikeda H."/>
            <person name="Sakaki Y."/>
            <person name="Osada H."/>
        </authorList>
    </citation>
    <scope>NUCLEOTIDE SEQUENCE [LARGE SCALE GENOMIC DNA]</scope>
    <source>
        <strain evidence="2 3">SN-593</strain>
    </source>
</reference>
<dbReference type="Proteomes" id="UP000595703">
    <property type="component" value="Chromosome"/>
</dbReference>
<organism evidence="2 3">
    <name type="scientific">Actinacidiphila reveromycinica</name>
    <dbReference type="NCBI Taxonomy" id="659352"/>
    <lineage>
        <taxon>Bacteria</taxon>
        <taxon>Bacillati</taxon>
        <taxon>Actinomycetota</taxon>
        <taxon>Actinomycetes</taxon>
        <taxon>Kitasatosporales</taxon>
        <taxon>Streptomycetaceae</taxon>
        <taxon>Actinacidiphila</taxon>
    </lineage>
</organism>
<proteinExistence type="predicted"/>
<protein>
    <recommendedName>
        <fullName evidence="1">Cucumopine synthase C-terminal helical bundle domain-containing protein</fullName>
    </recommendedName>
</protein>
<accession>A0A7U3VSU5</accession>
<keyword evidence="3" id="KW-1185">Reference proteome</keyword>
<dbReference type="KEGG" id="arev:RVR_10219"/>
<evidence type="ECO:0000313" key="2">
    <source>
        <dbReference type="EMBL" id="BBB02328.1"/>
    </source>
</evidence>
<reference evidence="2 3" key="1">
    <citation type="journal article" date="2010" name="J. Bacteriol.">
        <title>Biochemical characterization of a novel indole prenyltransferase from Streptomyces sp. SN-593.</title>
        <authorList>
            <person name="Takahashi S."/>
            <person name="Takagi H."/>
            <person name="Toyoda A."/>
            <person name="Uramoto M."/>
            <person name="Nogawa T."/>
            <person name="Ueki M."/>
            <person name="Sakaki Y."/>
            <person name="Osada H."/>
        </authorList>
    </citation>
    <scope>NUCLEOTIDE SEQUENCE [LARGE SCALE GENOMIC DNA]</scope>
    <source>
        <strain evidence="2 3">SN-593</strain>
    </source>
</reference>
<dbReference type="Gene3D" id="2.40.100.20">
    <property type="match status" value="1"/>
</dbReference>
<reference evidence="2 3" key="2">
    <citation type="journal article" date="2011" name="J. Antibiot.">
        <title>Furaquinocins I and J: novel polyketide isoprenoid hybrid compounds from Streptomyces reveromyceticus SN-593.</title>
        <authorList>
            <person name="Panthee S."/>
            <person name="Takahashi S."/>
            <person name="Takagi H."/>
            <person name="Nogawa T."/>
            <person name="Oowada E."/>
            <person name="Uramoto M."/>
            <person name="Osada H."/>
        </authorList>
    </citation>
    <scope>NUCLEOTIDE SEQUENCE [LARGE SCALE GENOMIC DNA]</scope>
    <source>
        <strain evidence="2 3">SN-593</strain>
    </source>
</reference>